<dbReference type="Gene3D" id="3.40.50.300">
    <property type="entry name" value="P-loop containing nucleotide triphosphate hydrolases"/>
    <property type="match status" value="1"/>
</dbReference>
<dbReference type="RefSeq" id="WP_376977117.1">
    <property type="nucleotide sequence ID" value="NZ_JBHLSV010000001.1"/>
</dbReference>
<evidence type="ECO:0000256" key="1">
    <source>
        <dbReference type="SAM" id="MobiDB-lite"/>
    </source>
</evidence>
<comment type="caution">
    <text evidence="3">The sequence shown here is derived from an EMBL/GenBank/DDBJ whole genome shotgun (WGS) entry which is preliminary data.</text>
</comment>
<dbReference type="PANTHER" id="PTHR43603">
    <property type="entry name" value="COBW DOMAIN-CONTAINING PROTEIN DDB_G0274527"/>
    <property type="match status" value="1"/>
</dbReference>
<sequence length="391" mass="42395">MASDHRASRPGDPHGRQFLQAPHAQHRTAAHRARRSTPVALVTAIDPILREALLGSMLLDAPSTAILRYEVEPRTAALRRLVVDMGGVLEDALVELEHPCVSCAMREDAVAVLHRLAADPRTDAVLLAPPISADPLVVAGTLVPHQGRWHLSGAVCVLEAERAIDDLLGDATLAERGLQWASEDERSIGEALAAQIEYSDLVVLDGAAEHPAEAELVEHLRAPEQHLVPAVHRVGPGMLLRGALDHGGGMRRRDVRRVEAYGGPVEHGTWTLDLSSERPFHPQRFLEDIELLGAGRMRGRGRFWVPDRPGTICQWDGAGGQVSIGSAHEAGTELPTTRLVITGIDAEDLPRVRDAFARCLLTPQEWAQGLGPWLGAEDALAPWLGERDARV</sequence>
<dbReference type="PANTHER" id="PTHR43603:SF1">
    <property type="entry name" value="ZINC-REGULATED GTPASE METALLOPROTEIN ACTIVATOR 1"/>
    <property type="match status" value="1"/>
</dbReference>
<dbReference type="Pfam" id="PF02492">
    <property type="entry name" value="cobW"/>
    <property type="match status" value="1"/>
</dbReference>
<proteinExistence type="predicted"/>
<protein>
    <submittedName>
        <fullName evidence="3">GTP-binding protein</fullName>
    </submittedName>
</protein>
<feature type="compositionally biased region" description="Basic residues" evidence="1">
    <location>
        <begin position="24"/>
        <end position="35"/>
    </location>
</feature>
<evidence type="ECO:0000313" key="3">
    <source>
        <dbReference type="EMBL" id="MFC0672367.1"/>
    </source>
</evidence>
<keyword evidence="4" id="KW-1185">Reference proteome</keyword>
<dbReference type="SUPFAM" id="SSF90002">
    <property type="entry name" value="Hypothetical protein YjiA, C-terminal domain"/>
    <property type="match status" value="1"/>
</dbReference>
<dbReference type="EMBL" id="JBHLSV010000001">
    <property type="protein sequence ID" value="MFC0672367.1"/>
    <property type="molecule type" value="Genomic_DNA"/>
</dbReference>
<dbReference type="Pfam" id="PF07683">
    <property type="entry name" value="CobW_C"/>
    <property type="match status" value="1"/>
</dbReference>
<feature type="domain" description="CobW C-terminal" evidence="2">
    <location>
        <begin position="269"/>
        <end position="360"/>
    </location>
</feature>
<dbReference type="Proteomes" id="UP001589793">
    <property type="component" value="Unassembled WGS sequence"/>
</dbReference>
<evidence type="ECO:0000313" key="4">
    <source>
        <dbReference type="Proteomes" id="UP001589793"/>
    </source>
</evidence>
<dbReference type="SMART" id="SM00833">
    <property type="entry name" value="CobW_C"/>
    <property type="match status" value="1"/>
</dbReference>
<feature type="compositionally biased region" description="Basic and acidic residues" evidence="1">
    <location>
        <begin position="1"/>
        <end position="15"/>
    </location>
</feature>
<gene>
    <name evidence="3" type="ORF">ACFFF6_00200</name>
</gene>
<name>A0ABV6R5V4_9MICO</name>
<feature type="region of interest" description="Disordered" evidence="1">
    <location>
        <begin position="1"/>
        <end position="35"/>
    </location>
</feature>
<reference evidence="3 4" key="1">
    <citation type="submission" date="2024-09" db="EMBL/GenBank/DDBJ databases">
        <authorList>
            <person name="Sun Q."/>
            <person name="Mori K."/>
        </authorList>
    </citation>
    <scope>NUCLEOTIDE SEQUENCE [LARGE SCALE GENOMIC DNA]</scope>
    <source>
        <strain evidence="3 4">CICC 10874</strain>
    </source>
</reference>
<dbReference type="InterPro" id="IPR003495">
    <property type="entry name" value="CobW/HypB/UreG_nucleotide-bd"/>
</dbReference>
<dbReference type="InterPro" id="IPR011629">
    <property type="entry name" value="CobW-like_C"/>
</dbReference>
<accession>A0ABV6R5V4</accession>
<evidence type="ECO:0000259" key="2">
    <source>
        <dbReference type="SMART" id="SM00833"/>
    </source>
</evidence>
<dbReference type="InterPro" id="IPR027417">
    <property type="entry name" value="P-loop_NTPase"/>
</dbReference>
<dbReference type="InterPro" id="IPR051927">
    <property type="entry name" value="Zn_Chap_cDPG_Synth"/>
</dbReference>
<organism evidence="3 4">
    <name type="scientific">Brachybacterium hainanense</name>
    <dbReference type="NCBI Taxonomy" id="1541174"/>
    <lineage>
        <taxon>Bacteria</taxon>
        <taxon>Bacillati</taxon>
        <taxon>Actinomycetota</taxon>
        <taxon>Actinomycetes</taxon>
        <taxon>Micrococcales</taxon>
        <taxon>Dermabacteraceae</taxon>
        <taxon>Brachybacterium</taxon>
    </lineage>
</organism>